<feature type="non-terminal residue" evidence="2">
    <location>
        <position position="186"/>
    </location>
</feature>
<dbReference type="EMBL" id="NIDF01000556">
    <property type="protein sequence ID" value="TYJ51064.1"/>
    <property type="molecule type" value="Genomic_DNA"/>
</dbReference>
<proteinExistence type="predicted"/>
<organism evidence="2 3">
    <name type="scientific">Cryptococcus floricola</name>
    <dbReference type="NCBI Taxonomy" id="2591691"/>
    <lineage>
        <taxon>Eukaryota</taxon>
        <taxon>Fungi</taxon>
        <taxon>Dikarya</taxon>
        <taxon>Basidiomycota</taxon>
        <taxon>Agaricomycotina</taxon>
        <taxon>Tremellomycetes</taxon>
        <taxon>Tremellales</taxon>
        <taxon>Cryptococcaceae</taxon>
        <taxon>Cryptococcus</taxon>
    </lineage>
</organism>
<dbReference type="Proteomes" id="UP000322245">
    <property type="component" value="Unassembled WGS sequence"/>
</dbReference>
<dbReference type="AlphaFoldDB" id="A0A5D3AJ75"/>
<evidence type="ECO:0000313" key="3">
    <source>
        <dbReference type="Proteomes" id="UP000322245"/>
    </source>
</evidence>
<feature type="region of interest" description="Disordered" evidence="1">
    <location>
        <begin position="1"/>
        <end position="79"/>
    </location>
</feature>
<keyword evidence="3" id="KW-1185">Reference proteome</keyword>
<gene>
    <name evidence="2" type="ORF">B9479_008387</name>
</gene>
<protein>
    <submittedName>
        <fullName evidence="2">Uncharacterized protein</fullName>
    </submittedName>
</protein>
<reference evidence="2 3" key="1">
    <citation type="submission" date="2017-05" db="EMBL/GenBank/DDBJ databases">
        <title>The Genome Sequence of Tsuchiyaea wingfieldii DSM 27421.</title>
        <authorList>
            <person name="Cuomo C."/>
            <person name="Passer A."/>
            <person name="Billmyre B."/>
            <person name="Heitman J."/>
        </authorList>
    </citation>
    <scope>NUCLEOTIDE SEQUENCE [LARGE SCALE GENOMIC DNA]</scope>
    <source>
        <strain evidence="2 3">DSM 27421</strain>
    </source>
</reference>
<accession>A0A5D3AJ75</accession>
<name>A0A5D3AJ75_9TREE</name>
<comment type="caution">
    <text evidence="2">The sequence shown here is derived from an EMBL/GenBank/DDBJ whole genome shotgun (WGS) entry which is preliminary data.</text>
</comment>
<evidence type="ECO:0000313" key="2">
    <source>
        <dbReference type="EMBL" id="TYJ51064.1"/>
    </source>
</evidence>
<sequence>MSDGKREEQEEQDWAISGGVSLGYGPTTFGAPTEDATPVPSESRNEPDTAPLDPSANTVGGAESRVGSTQPTMSPTHWTEMRRECFNIIREVAKEQEVEQQQECDRQDVTQALAALNFTTPSNLNPTSMEKQLAVADAYYKTWKPSFRSFQQNGKPAFDGVTVRTVLVCLEEPNEEEWLAMYAESV</sequence>
<evidence type="ECO:0000256" key="1">
    <source>
        <dbReference type="SAM" id="MobiDB-lite"/>
    </source>
</evidence>
<feature type="compositionally biased region" description="Polar residues" evidence="1">
    <location>
        <begin position="66"/>
        <end position="77"/>
    </location>
</feature>